<organism evidence="3 4">
    <name type="scientific">Sporosarcina luteola</name>
    <dbReference type="NCBI Taxonomy" id="582850"/>
    <lineage>
        <taxon>Bacteria</taxon>
        <taxon>Bacillati</taxon>
        <taxon>Bacillota</taxon>
        <taxon>Bacilli</taxon>
        <taxon>Bacillales</taxon>
        <taxon>Caryophanaceae</taxon>
        <taxon>Sporosarcina</taxon>
    </lineage>
</organism>
<dbReference type="GO" id="GO:0006635">
    <property type="term" value="P:fatty acid beta-oxidation"/>
    <property type="evidence" value="ECO:0007669"/>
    <property type="project" value="TreeGrafter"/>
</dbReference>
<dbReference type="InterPro" id="IPR014748">
    <property type="entry name" value="Enoyl-CoA_hydra_C"/>
</dbReference>
<dbReference type="PANTHER" id="PTHR11941">
    <property type="entry name" value="ENOYL-COA HYDRATASE-RELATED"/>
    <property type="match status" value="1"/>
</dbReference>
<comment type="similarity">
    <text evidence="1">Belongs to the enoyl-CoA hydratase/isomerase family.</text>
</comment>
<dbReference type="Pfam" id="PF00378">
    <property type="entry name" value="ECH_1"/>
    <property type="match status" value="1"/>
</dbReference>
<dbReference type="GO" id="GO:0016853">
    <property type="term" value="F:isomerase activity"/>
    <property type="evidence" value="ECO:0007669"/>
    <property type="project" value="UniProtKB-KW"/>
</dbReference>
<dbReference type="InterPro" id="IPR001753">
    <property type="entry name" value="Enoyl-CoA_hydra/iso"/>
</dbReference>
<evidence type="ECO:0000313" key="3">
    <source>
        <dbReference type="EMBL" id="GEN81858.1"/>
    </source>
</evidence>
<comment type="caution">
    <text evidence="3">The sequence shown here is derived from an EMBL/GenBank/DDBJ whole genome shotgun (WGS) entry which is preliminary data.</text>
</comment>
<dbReference type="Proteomes" id="UP000321901">
    <property type="component" value="Unassembled WGS sequence"/>
</dbReference>
<reference evidence="3 4" key="1">
    <citation type="submission" date="2019-07" db="EMBL/GenBank/DDBJ databases">
        <title>Whole genome shotgun sequence of Sporosarcina luteola NBRC 105378.</title>
        <authorList>
            <person name="Hosoyama A."/>
            <person name="Uohara A."/>
            <person name="Ohji S."/>
            <person name="Ichikawa N."/>
        </authorList>
    </citation>
    <scope>NUCLEOTIDE SEQUENCE [LARGE SCALE GENOMIC DNA]</scope>
    <source>
        <strain evidence="3 4">NBRC 105378</strain>
    </source>
</reference>
<keyword evidence="4" id="KW-1185">Reference proteome</keyword>
<dbReference type="AlphaFoldDB" id="A0A511Z329"/>
<keyword evidence="3" id="KW-0413">Isomerase</keyword>
<sequence>MSKKVVFEKHGAIAKIILNRPESLNALDNDMIADILLYLKQSKQDDEIRVVCLKGMGKAFCAGDDLIDMGTEENPNPSNKLTEYMDGYPAIVKAMRALEKPIIAQVHKYALGAGLEIALASDFIIASKETKFGLPFVLRGLSSGTVLLQEQLGYHLAARYLYTGDMFSAEDAKSWNLLYKVTELNELEETTAELAEILEKSATRAIGLMKTAMHKSRNIGLEEALQVQVYSTLGSFHTEDYKEGVQSFMEKRKSNFVGK</sequence>
<name>A0A511Z329_9BACL</name>
<dbReference type="InterPro" id="IPR029045">
    <property type="entry name" value="ClpP/crotonase-like_dom_sf"/>
</dbReference>
<dbReference type="CDD" id="cd06558">
    <property type="entry name" value="crotonase-like"/>
    <property type="match status" value="1"/>
</dbReference>
<dbReference type="OrthoDB" id="9775794at2"/>
<dbReference type="GO" id="GO:0016829">
    <property type="term" value="F:lyase activity"/>
    <property type="evidence" value="ECO:0007669"/>
    <property type="project" value="UniProtKB-KW"/>
</dbReference>
<evidence type="ECO:0000256" key="2">
    <source>
        <dbReference type="ARBA" id="ARBA00023239"/>
    </source>
</evidence>
<dbReference type="Gene3D" id="3.90.226.10">
    <property type="entry name" value="2-enoyl-CoA Hydratase, Chain A, domain 1"/>
    <property type="match status" value="1"/>
</dbReference>
<evidence type="ECO:0000256" key="1">
    <source>
        <dbReference type="ARBA" id="ARBA00005254"/>
    </source>
</evidence>
<dbReference type="SUPFAM" id="SSF52096">
    <property type="entry name" value="ClpP/crotonase"/>
    <property type="match status" value="1"/>
</dbReference>
<protein>
    <submittedName>
        <fullName evidence="3">2-(1,2-epoxy-1,2-dihydrophenyl)acetyl-CoA isomerase</fullName>
    </submittedName>
</protein>
<dbReference type="EMBL" id="BJYL01000003">
    <property type="protein sequence ID" value="GEN81858.1"/>
    <property type="molecule type" value="Genomic_DNA"/>
</dbReference>
<dbReference type="Gene3D" id="1.10.12.10">
    <property type="entry name" value="Lyase 2-enoyl-coa Hydratase, Chain A, domain 2"/>
    <property type="match status" value="1"/>
</dbReference>
<evidence type="ECO:0000313" key="4">
    <source>
        <dbReference type="Proteomes" id="UP000321901"/>
    </source>
</evidence>
<proteinExistence type="inferred from homology"/>
<gene>
    <name evidence="3" type="primary">paaG</name>
    <name evidence="3" type="ORF">SLU01_01700</name>
</gene>
<accession>A0A511Z329</accession>
<dbReference type="PANTHER" id="PTHR11941:SF54">
    <property type="entry name" value="ENOYL-COA HYDRATASE, MITOCHONDRIAL"/>
    <property type="match status" value="1"/>
</dbReference>
<dbReference type="RefSeq" id="WP_147054332.1">
    <property type="nucleotide sequence ID" value="NZ_BJYL01000003.1"/>
</dbReference>
<keyword evidence="2" id="KW-0456">Lyase</keyword>